<dbReference type="PANTHER" id="PTHR48085:SF5">
    <property type="entry name" value="CADMIUM_ZINC-TRANSPORTING ATPASE HMA4-RELATED"/>
    <property type="match status" value="1"/>
</dbReference>
<dbReference type="InterPro" id="IPR036412">
    <property type="entry name" value="HAD-like_sf"/>
</dbReference>
<dbReference type="GO" id="GO:0016887">
    <property type="term" value="F:ATP hydrolysis activity"/>
    <property type="evidence" value="ECO:0007669"/>
    <property type="project" value="InterPro"/>
</dbReference>
<dbReference type="EMBL" id="FQZG01000009">
    <property type="protein sequence ID" value="SHI59206.1"/>
    <property type="molecule type" value="Genomic_DNA"/>
</dbReference>
<comment type="similarity">
    <text evidence="2 8">Belongs to the cation transport ATPase (P-type) (TC 3.A.3) family. Type IB subfamily.</text>
</comment>
<dbReference type="InterPro" id="IPR027256">
    <property type="entry name" value="P-typ_ATPase_IB"/>
</dbReference>
<dbReference type="SUPFAM" id="SSF56784">
    <property type="entry name" value="HAD-like"/>
    <property type="match status" value="1"/>
</dbReference>
<dbReference type="Pfam" id="PF00122">
    <property type="entry name" value="E1-E2_ATPase"/>
    <property type="match status" value="1"/>
</dbReference>
<dbReference type="Proteomes" id="UP000184512">
    <property type="component" value="Unassembled WGS sequence"/>
</dbReference>
<sequence>MSAAHEDHEDDSHGQGRWELYFAIASGVTYIAGLIAEFGFGAPEPLVLGLYLATYFCGGFFTVRGAWGSIRRGRFEVDFLMIVAAAGAAAVGRLSEGAVLLFLFSLGHALEEYAMARATRSIKALGELAPRTATLRVGPDELVERPVEELQVGDVAVVRPNSRVPADGFVSVGSTAIDQSAVTGESIPVEKAAVPDVAKALANPDAISSGSRVFAGTVNGPGAFDMVVTAAAADTTLARVVKLVTEADTAQSPTQRFINRFQRFYVPAVILAVVVVLAVGMIWSAEPFGDSFYRAMLVLVAASPCALAIATPAAVLAGIARAGRAGVLVKGGAPLETLGKVDAMAFDKTGTLTWGHPTVTDTIPAPGVLVDELNAIALATETLSDHPLATAIVRDLTELVGANARRVATDLEAVTGRGIRATVDGEIVLVGSVRMMAEADHELPVEVKASVDQLQAEGRTTMVVTHGARVLGVIGVMDAPKAEARQTLDVLRESGIGELVLISGDNQAVADAVGRSVGIDRAMGELLPEDKVVAIRNLTEGGRTTAMVGDGVNDAPAMASASLGIAMGAAGSAVALETADIALMADDLGRVPFMVRLGRATSRLIRQNLIAALAIVAFLVPASLLGLAMGPIVFIHEGSTILVVLNALRLLRFDHNRDHHGITHEDRPAGRAGSAAPRQELAGRTQTELDGRVE</sequence>
<dbReference type="PANTHER" id="PTHR48085">
    <property type="entry name" value="CADMIUM/ZINC-TRANSPORTING ATPASE HMA2-RELATED"/>
    <property type="match status" value="1"/>
</dbReference>
<dbReference type="GO" id="GO:0005524">
    <property type="term" value="F:ATP binding"/>
    <property type="evidence" value="ECO:0007669"/>
    <property type="project" value="UniProtKB-UniRule"/>
</dbReference>
<dbReference type="SFLD" id="SFLDS00003">
    <property type="entry name" value="Haloacid_Dehalogenase"/>
    <property type="match status" value="1"/>
</dbReference>
<dbReference type="SUPFAM" id="SSF81653">
    <property type="entry name" value="Calcium ATPase, transduction domain A"/>
    <property type="match status" value="1"/>
</dbReference>
<name>A0A1M6CDY9_9ACTN</name>
<dbReference type="SFLD" id="SFLDF00027">
    <property type="entry name" value="p-type_atpase"/>
    <property type="match status" value="1"/>
</dbReference>
<dbReference type="Gene3D" id="2.70.150.10">
    <property type="entry name" value="Calcium-transporting ATPase, cytoplasmic transduction domain A"/>
    <property type="match status" value="1"/>
</dbReference>
<evidence type="ECO:0000313" key="11">
    <source>
        <dbReference type="EMBL" id="SHI59206.1"/>
    </source>
</evidence>
<feature type="transmembrane region" description="Helical" evidence="8">
    <location>
        <begin position="46"/>
        <end position="63"/>
    </location>
</feature>
<feature type="transmembrane region" description="Helical" evidence="8">
    <location>
        <begin position="20"/>
        <end position="40"/>
    </location>
</feature>
<dbReference type="InterPro" id="IPR008250">
    <property type="entry name" value="ATPase_P-typ_transduc_dom_A_sf"/>
</dbReference>
<keyword evidence="7 8" id="KW-0472">Membrane</keyword>
<keyword evidence="12" id="KW-1185">Reference proteome</keyword>
<evidence type="ECO:0000256" key="9">
    <source>
        <dbReference type="SAM" id="MobiDB-lite"/>
    </source>
</evidence>
<evidence type="ECO:0000256" key="6">
    <source>
        <dbReference type="ARBA" id="ARBA00022989"/>
    </source>
</evidence>
<dbReference type="InterPro" id="IPR044492">
    <property type="entry name" value="P_typ_ATPase_HD_dom"/>
</dbReference>
<dbReference type="Gene3D" id="3.40.50.1000">
    <property type="entry name" value="HAD superfamily/HAD-like"/>
    <property type="match status" value="1"/>
</dbReference>
<evidence type="ECO:0000256" key="7">
    <source>
        <dbReference type="ARBA" id="ARBA00023136"/>
    </source>
</evidence>
<dbReference type="GO" id="GO:0005886">
    <property type="term" value="C:plasma membrane"/>
    <property type="evidence" value="ECO:0007669"/>
    <property type="project" value="UniProtKB-SubCell"/>
</dbReference>
<dbReference type="PROSITE" id="PS00154">
    <property type="entry name" value="ATPASE_E1_E2"/>
    <property type="match status" value="1"/>
</dbReference>
<keyword evidence="8" id="KW-1003">Cell membrane</keyword>
<organism evidence="11 12">
    <name type="scientific">Tessaracoccus bendigoensis DSM 12906</name>
    <dbReference type="NCBI Taxonomy" id="1123357"/>
    <lineage>
        <taxon>Bacteria</taxon>
        <taxon>Bacillati</taxon>
        <taxon>Actinomycetota</taxon>
        <taxon>Actinomycetes</taxon>
        <taxon>Propionibacteriales</taxon>
        <taxon>Propionibacteriaceae</taxon>
        <taxon>Tessaracoccus</taxon>
    </lineage>
</organism>
<dbReference type="InterPro" id="IPR023298">
    <property type="entry name" value="ATPase_P-typ_TM_dom_sf"/>
</dbReference>
<dbReference type="InterPro" id="IPR059000">
    <property type="entry name" value="ATPase_P-type_domA"/>
</dbReference>
<dbReference type="NCBIfam" id="TIGR01525">
    <property type="entry name" value="ATPase-IB_hvy"/>
    <property type="match status" value="1"/>
</dbReference>
<reference evidence="11 12" key="1">
    <citation type="submission" date="2016-11" db="EMBL/GenBank/DDBJ databases">
        <authorList>
            <person name="Jaros S."/>
            <person name="Januszkiewicz K."/>
            <person name="Wedrychowicz H."/>
        </authorList>
    </citation>
    <scope>NUCLEOTIDE SEQUENCE [LARGE SCALE GENOMIC DNA]</scope>
    <source>
        <strain evidence="11 12">DSM 12906</strain>
    </source>
</reference>
<dbReference type="Pfam" id="PF00702">
    <property type="entry name" value="Hydrolase"/>
    <property type="match status" value="1"/>
</dbReference>
<keyword evidence="8" id="KW-0547">Nucleotide-binding</keyword>
<dbReference type="InterPro" id="IPR051014">
    <property type="entry name" value="Cation_Transport_ATPase_IB"/>
</dbReference>
<gene>
    <name evidence="11" type="ORF">SAMN02745244_00670</name>
</gene>
<dbReference type="SFLD" id="SFLDG00002">
    <property type="entry name" value="C1.7:_P-type_atpase_like"/>
    <property type="match status" value="1"/>
</dbReference>
<protein>
    <submittedName>
        <fullName evidence="11">Cd2+/Zn2+-exporting ATPase</fullName>
    </submittedName>
</protein>
<dbReference type="SUPFAM" id="SSF81665">
    <property type="entry name" value="Calcium ATPase, transmembrane domain M"/>
    <property type="match status" value="1"/>
</dbReference>
<dbReference type="InterPro" id="IPR023214">
    <property type="entry name" value="HAD_sf"/>
</dbReference>
<comment type="subcellular location">
    <subcellularLocation>
        <location evidence="1">Cell membrane</location>
        <topology evidence="1">Multi-pass membrane protein</topology>
    </subcellularLocation>
</comment>
<dbReference type="InterPro" id="IPR018303">
    <property type="entry name" value="ATPase_P-typ_P_site"/>
</dbReference>
<dbReference type="RefSeq" id="WP_073186136.1">
    <property type="nucleotide sequence ID" value="NZ_FQZG01000009.1"/>
</dbReference>
<evidence type="ECO:0000313" key="12">
    <source>
        <dbReference type="Proteomes" id="UP000184512"/>
    </source>
</evidence>
<keyword evidence="6 8" id="KW-1133">Transmembrane helix</keyword>
<dbReference type="InterPro" id="IPR023299">
    <property type="entry name" value="ATPase_P-typ_cyto_dom_N"/>
</dbReference>
<evidence type="ECO:0000256" key="8">
    <source>
        <dbReference type="RuleBase" id="RU362081"/>
    </source>
</evidence>
<dbReference type="GO" id="GO:0046872">
    <property type="term" value="F:metal ion binding"/>
    <property type="evidence" value="ECO:0007669"/>
    <property type="project" value="UniProtKB-KW"/>
</dbReference>
<evidence type="ECO:0000256" key="5">
    <source>
        <dbReference type="ARBA" id="ARBA00022967"/>
    </source>
</evidence>
<feature type="transmembrane region" description="Helical" evidence="8">
    <location>
        <begin position="295"/>
        <end position="320"/>
    </location>
</feature>
<evidence type="ECO:0000256" key="2">
    <source>
        <dbReference type="ARBA" id="ARBA00006024"/>
    </source>
</evidence>
<evidence type="ECO:0000259" key="10">
    <source>
        <dbReference type="Pfam" id="PF00122"/>
    </source>
</evidence>
<proteinExistence type="inferred from homology"/>
<keyword evidence="8" id="KW-0067">ATP-binding</keyword>
<dbReference type="OrthoDB" id="7059309at2"/>
<feature type="region of interest" description="Disordered" evidence="9">
    <location>
        <begin position="661"/>
        <end position="694"/>
    </location>
</feature>
<feature type="domain" description="P-type ATPase A" evidence="10">
    <location>
        <begin position="128"/>
        <end position="244"/>
    </location>
</feature>
<dbReference type="GO" id="GO:0019829">
    <property type="term" value="F:ATPase-coupled monoatomic cation transmembrane transporter activity"/>
    <property type="evidence" value="ECO:0007669"/>
    <property type="project" value="InterPro"/>
</dbReference>
<keyword evidence="5" id="KW-1278">Translocase</keyword>
<keyword evidence="4 8" id="KW-0479">Metal-binding</keyword>
<feature type="transmembrane region" description="Helical" evidence="8">
    <location>
        <begin position="264"/>
        <end position="283"/>
    </location>
</feature>
<feature type="transmembrane region" description="Helical" evidence="8">
    <location>
        <begin position="609"/>
        <end position="627"/>
    </location>
</feature>
<accession>A0A1M6CDY9</accession>
<dbReference type="InterPro" id="IPR001757">
    <property type="entry name" value="P_typ_ATPase"/>
</dbReference>
<evidence type="ECO:0000256" key="3">
    <source>
        <dbReference type="ARBA" id="ARBA00022692"/>
    </source>
</evidence>
<keyword evidence="3 8" id="KW-0812">Transmembrane</keyword>
<dbReference type="Gene3D" id="3.40.1110.10">
    <property type="entry name" value="Calcium-transporting ATPase, cytoplasmic domain N"/>
    <property type="match status" value="1"/>
</dbReference>
<dbReference type="NCBIfam" id="TIGR01494">
    <property type="entry name" value="ATPase_P-type"/>
    <property type="match status" value="1"/>
</dbReference>
<dbReference type="PRINTS" id="PR00119">
    <property type="entry name" value="CATATPASE"/>
</dbReference>
<evidence type="ECO:0000256" key="1">
    <source>
        <dbReference type="ARBA" id="ARBA00004651"/>
    </source>
</evidence>
<dbReference type="AlphaFoldDB" id="A0A1M6CDY9"/>
<dbReference type="STRING" id="1123357.SAMN02745244_00670"/>
<evidence type="ECO:0000256" key="4">
    <source>
        <dbReference type="ARBA" id="ARBA00022723"/>
    </source>
</evidence>